<gene>
    <name evidence="5" type="ORF">NN4_15080</name>
</gene>
<evidence type="ECO:0000313" key="6">
    <source>
        <dbReference type="Proteomes" id="UP000321424"/>
    </source>
</evidence>
<dbReference type="InterPro" id="IPR029058">
    <property type="entry name" value="AB_hydrolase_fold"/>
</dbReference>
<evidence type="ECO:0000313" key="5">
    <source>
        <dbReference type="EMBL" id="GEM36989.1"/>
    </source>
</evidence>
<keyword evidence="2" id="KW-0812">Transmembrane</keyword>
<dbReference type="Gene3D" id="3.40.50.1820">
    <property type="entry name" value="alpha/beta hydrolase"/>
    <property type="match status" value="1"/>
</dbReference>
<accession>A0A511M8R8</accession>
<feature type="domain" description="Serine aminopeptidase S33" evidence="3">
    <location>
        <begin position="579"/>
        <end position="806"/>
    </location>
</feature>
<feature type="transmembrane region" description="Helical" evidence="2">
    <location>
        <begin position="173"/>
        <end position="199"/>
    </location>
</feature>
<dbReference type="EMBL" id="BJXA01000006">
    <property type="protein sequence ID" value="GEM36989.1"/>
    <property type="molecule type" value="Genomic_DNA"/>
</dbReference>
<comment type="caution">
    <text evidence="5">The sequence shown here is derived from an EMBL/GenBank/DDBJ whole genome shotgun (WGS) entry which is preliminary data.</text>
</comment>
<feature type="transmembrane region" description="Helical" evidence="2">
    <location>
        <begin position="59"/>
        <end position="80"/>
    </location>
</feature>
<feature type="transmembrane region" description="Helical" evidence="2">
    <location>
        <begin position="37"/>
        <end position="53"/>
    </location>
</feature>
<feature type="region of interest" description="Disordered" evidence="1">
    <location>
        <begin position="509"/>
        <end position="528"/>
    </location>
</feature>
<evidence type="ECO:0000256" key="1">
    <source>
        <dbReference type="SAM" id="MobiDB-lite"/>
    </source>
</evidence>
<dbReference type="Pfam" id="PF12146">
    <property type="entry name" value="Hydrolase_4"/>
    <property type="match status" value="1"/>
</dbReference>
<dbReference type="InterPro" id="IPR053145">
    <property type="entry name" value="AB_hydrolase_Est10"/>
</dbReference>
<dbReference type="Pfam" id="PF20182">
    <property type="entry name" value="DUF6545"/>
    <property type="match status" value="1"/>
</dbReference>
<evidence type="ECO:0000259" key="3">
    <source>
        <dbReference type="Pfam" id="PF12146"/>
    </source>
</evidence>
<feature type="transmembrane region" description="Helical" evidence="2">
    <location>
        <begin position="388"/>
        <end position="407"/>
    </location>
</feature>
<feature type="transmembrane region" description="Helical" evidence="2">
    <location>
        <begin position="211"/>
        <end position="233"/>
    </location>
</feature>
<dbReference type="AlphaFoldDB" id="A0A511M8R8"/>
<name>A0A511M8R8_9NOCA</name>
<reference evidence="5 6" key="1">
    <citation type="submission" date="2019-07" db="EMBL/GenBank/DDBJ databases">
        <title>Whole genome shotgun sequence of Nocardia ninae NBRC 108245.</title>
        <authorList>
            <person name="Hosoyama A."/>
            <person name="Uohara A."/>
            <person name="Ohji S."/>
            <person name="Ichikawa N."/>
        </authorList>
    </citation>
    <scope>NUCLEOTIDE SEQUENCE [LARGE SCALE GENOMIC DNA]</scope>
    <source>
        <strain evidence="5 6">NBRC 108245</strain>
    </source>
</reference>
<dbReference type="PANTHER" id="PTHR43265">
    <property type="entry name" value="ESTERASE ESTD"/>
    <property type="match status" value="1"/>
</dbReference>
<keyword evidence="6" id="KW-1185">Reference proteome</keyword>
<dbReference type="InterPro" id="IPR046675">
    <property type="entry name" value="DUF6545"/>
</dbReference>
<feature type="transmembrane region" description="Helical" evidence="2">
    <location>
        <begin position="6"/>
        <end position="28"/>
    </location>
</feature>
<feature type="region of interest" description="Disordered" evidence="1">
    <location>
        <begin position="296"/>
        <end position="333"/>
    </location>
</feature>
<dbReference type="InterPro" id="IPR022742">
    <property type="entry name" value="Hydrolase_4"/>
</dbReference>
<evidence type="ECO:0000259" key="4">
    <source>
        <dbReference type="Pfam" id="PF20182"/>
    </source>
</evidence>
<keyword evidence="2" id="KW-0472">Membrane</keyword>
<dbReference type="Proteomes" id="UP000321424">
    <property type="component" value="Unassembled WGS sequence"/>
</dbReference>
<dbReference type="PANTHER" id="PTHR43265:SF1">
    <property type="entry name" value="ESTERASE ESTD"/>
    <property type="match status" value="1"/>
</dbReference>
<evidence type="ECO:0000256" key="2">
    <source>
        <dbReference type="SAM" id="Phobius"/>
    </source>
</evidence>
<feature type="transmembrane region" description="Helical" evidence="2">
    <location>
        <begin position="133"/>
        <end position="152"/>
    </location>
</feature>
<sequence length="843" mass="89286">MLTSPISGLIAWPVIGYIAIVGAGRLLFTRNTISDQLVNRSFLWGLSGLVLFRCTQTTSISSVANQLALGCIVMFVMHLYGLARLWEPGADPAVTWRRQRIYSAVGLLAAVLTLIAGPTAGRAEQLPDPNLNWGGLVVWAAQGVPLAATTLVQTRLALRELRRENRKPLAKAVGALMLLAYVPTYVALVLMAGEIVLGWDLGYPPVGRAEIAFTFAAVLASTLVAGPVVGHLLEYAGLDRDGRICCRLRPLWRDVTAAVPEIVMFPAGDGLTRRDTTARLLRMTVEIRDGATASRALPASRAHQVSGGSPGRTAEGLREPPRTGGRCPAGRSSALQHRPCAATLSARAGLRHRTPPAAGLGTSLVVRPRHAEGVTGDRYCWDMRTGRLIALALFVIATLVAGCSSGSDSNPPEPTTGDWHGAIEVPGRPTQIGVTFTDKGTATIDIPSQSVKSVELKDVKSDRSGVSFAIADVPGDPKFRGEYEQGPDQITGDFLQGGETFRLVLQRGKLPPPVRPQEPKPPFPYKAEDVTYRNGDLTIAGTLTKPEGTGPFPAVLLITGSGPQDRDEELLGHKPFLLIADTLTRAGYAVLRVDDRGVGGTGGKLDDANYTDLSNDAAAGVGFLRGRPDIDPARVGLFGHSEGGYLAPMVAARPDSGVAFLILMAGPGVSGADVLVEQTRLITAASGAPADAVDKQVRETAELAALLKAGDLAGAKELVRKQNEAKPADQRAPESQVTAGITPYLAALVAYDPAPALSALRVPVLAFFGEKDLQVPPGQSEPAMRAALAANPDATVHVFPGLNHLMQPTETGRPDEYSEIETTVSPEVLTYVTGWLTQRVQPK</sequence>
<proteinExistence type="predicted"/>
<feature type="compositionally biased region" description="Pro residues" evidence="1">
    <location>
        <begin position="510"/>
        <end position="524"/>
    </location>
</feature>
<dbReference type="SUPFAM" id="SSF53474">
    <property type="entry name" value="alpha/beta-Hydrolases"/>
    <property type="match status" value="1"/>
</dbReference>
<feature type="domain" description="DUF6545" evidence="4">
    <location>
        <begin position="241"/>
        <end position="305"/>
    </location>
</feature>
<dbReference type="GO" id="GO:0052689">
    <property type="term" value="F:carboxylic ester hydrolase activity"/>
    <property type="evidence" value="ECO:0007669"/>
    <property type="project" value="TreeGrafter"/>
</dbReference>
<organism evidence="5 6">
    <name type="scientific">Nocardia ninae NBRC 108245</name>
    <dbReference type="NCBI Taxonomy" id="1210091"/>
    <lineage>
        <taxon>Bacteria</taxon>
        <taxon>Bacillati</taxon>
        <taxon>Actinomycetota</taxon>
        <taxon>Actinomycetes</taxon>
        <taxon>Mycobacteriales</taxon>
        <taxon>Nocardiaceae</taxon>
        <taxon>Nocardia</taxon>
    </lineage>
</organism>
<feature type="transmembrane region" description="Helical" evidence="2">
    <location>
        <begin position="101"/>
        <end position="121"/>
    </location>
</feature>
<keyword evidence="2" id="KW-1133">Transmembrane helix</keyword>
<protein>
    <submittedName>
        <fullName evidence="5">Uncharacterized protein</fullName>
    </submittedName>
</protein>